<evidence type="ECO:0000313" key="3">
    <source>
        <dbReference type="Proteomes" id="UP000260644"/>
    </source>
</evidence>
<evidence type="ECO:0000313" key="2">
    <source>
        <dbReference type="EMBL" id="RFS19558.1"/>
    </source>
</evidence>
<accession>A0A3E1Y4E2</accession>
<dbReference type="GO" id="GO:0015562">
    <property type="term" value="F:efflux transmembrane transporter activity"/>
    <property type="evidence" value="ECO:0007669"/>
    <property type="project" value="InterPro"/>
</dbReference>
<proteinExistence type="predicted"/>
<dbReference type="EMBL" id="QPMM01000013">
    <property type="protein sequence ID" value="RFS19558.1"/>
    <property type="molecule type" value="Genomic_DNA"/>
</dbReference>
<dbReference type="AlphaFoldDB" id="A0A3E1Y4E2"/>
<dbReference type="RefSeq" id="WP_116978212.1">
    <property type="nucleotide sequence ID" value="NZ_QPMM01000013.1"/>
</dbReference>
<feature type="signal peptide" evidence="1">
    <location>
        <begin position="1"/>
        <end position="19"/>
    </location>
</feature>
<keyword evidence="1" id="KW-0732">Signal</keyword>
<name>A0A3E1Y4E2_9BACT</name>
<keyword evidence="3" id="KW-1185">Reference proteome</keyword>
<protein>
    <recommendedName>
        <fullName evidence="4">Outer membrane efflux protein</fullName>
    </recommendedName>
</protein>
<dbReference type="Proteomes" id="UP000260644">
    <property type="component" value="Unassembled WGS sequence"/>
</dbReference>
<dbReference type="SUPFAM" id="SSF56954">
    <property type="entry name" value="Outer membrane efflux proteins (OEP)"/>
    <property type="match status" value="1"/>
</dbReference>
<sequence length="240" mass="27183">MKQILFFLLATCTCSTLSAQEQHSARDTSIILKLPTETYTVEKLKVRLVELAMNNPSIKLLEEKKTATNYDQTRAKAGWLNMLTAAGNLNEYTIKGNTNNNTLYPRYNFGIMVPLGNFVSIPAEVKSIKATGRSIDQQKEGEKLNLKSAVLRAYEDYSANKQLYELQLPLLEDAYNHYKQTESKFSGGDQNTAVETVNDAYRIYNAEMVRKVNLERDVKQSKYILEAIIGTTLEDVLLHL</sequence>
<dbReference type="OrthoDB" id="654651at2"/>
<dbReference type="Gene3D" id="1.20.1600.10">
    <property type="entry name" value="Outer membrane efflux proteins (OEP)"/>
    <property type="match status" value="1"/>
</dbReference>
<gene>
    <name evidence="2" type="ORF">DVR12_23295</name>
</gene>
<evidence type="ECO:0008006" key="4">
    <source>
        <dbReference type="Google" id="ProtNLM"/>
    </source>
</evidence>
<organism evidence="2 3">
    <name type="scientific">Chitinophaga silvatica</name>
    <dbReference type="NCBI Taxonomy" id="2282649"/>
    <lineage>
        <taxon>Bacteria</taxon>
        <taxon>Pseudomonadati</taxon>
        <taxon>Bacteroidota</taxon>
        <taxon>Chitinophagia</taxon>
        <taxon>Chitinophagales</taxon>
        <taxon>Chitinophagaceae</taxon>
        <taxon>Chitinophaga</taxon>
    </lineage>
</organism>
<feature type="chain" id="PRO_5017779055" description="Outer membrane efflux protein" evidence="1">
    <location>
        <begin position="20"/>
        <end position="240"/>
    </location>
</feature>
<evidence type="ECO:0000256" key="1">
    <source>
        <dbReference type="SAM" id="SignalP"/>
    </source>
</evidence>
<comment type="caution">
    <text evidence="2">The sequence shown here is derived from an EMBL/GenBank/DDBJ whole genome shotgun (WGS) entry which is preliminary data.</text>
</comment>
<reference evidence="2 3" key="1">
    <citation type="submission" date="2018-07" db="EMBL/GenBank/DDBJ databases">
        <title>Chitinophaga K2CV101002-2 sp. nov., isolated from a monsoon evergreen broad-leaved forest soil.</title>
        <authorList>
            <person name="Lv Y."/>
        </authorList>
    </citation>
    <scope>NUCLEOTIDE SEQUENCE [LARGE SCALE GENOMIC DNA]</scope>
    <source>
        <strain evidence="2 3">GDMCC 1.1288</strain>
    </source>
</reference>